<dbReference type="OrthoDB" id="7862470at2"/>
<protein>
    <submittedName>
        <fullName evidence="1">Uncharacterized protein</fullName>
    </submittedName>
</protein>
<dbReference type="STRING" id="1220535.IMCC14465_01530"/>
<keyword evidence="2" id="KW-1185">Reference proteome</keyword>
<proteinExistence type="predicted"/>
<reference evidence="1 2" key="1">
    <citation type="journal article" date="2012" name="J. Bacteriol.">
        <title>Genome Sequence of Strain IMCC14465, Isolated from the East Sea, Belonging to the PS1 Clade of Alphaproteobacteria.</title>
        <authorList>
            <person name="Yang S.J."/>
            <person name="Kang I."/>
            <person name="Cho J.C."/>
        </authorList>
    </citation>
    <scope>NUCLEOTIDE SEQUENCE [LARGE SCALE GENOMIC DNA]</scope>
    <source>
        <strain evidence="1 2">IMCC14465</strain>
    </source>
</reference>
<evidence type="ECO:0000313" key="1">
    <source>
        <dbReference type="EMBL" id="EJW21759.1"/>
    </source>
</evidence>
<gene>
    <name evidence="1" type="ORF">IMCC14465_01530</name>
</gene>
<dbReference type="EMBL" id="ALYF01000002">
    <property type="protein sequence ID" value="EJW21759.1"/>
    <property type="molecule type" value="Genomic_DNA"/>
</dbReference>
<dbReference type="Proteomes" id="UP000004836">
    <property type="component" value="Unassembled WGS sequence"/>
</dbReference>
<evidence type="ECO:0000313" key="2">
    <source>
        <dbReference type="Proteomes" id="UP000004836"/>
    </source>
</evidence>
<sequence length="112" mass="12596">MVIFLAGCASFPSDIEPYAHSALQYETASCQQIEADHNRLMKRVDVIRGDMKSTAQNDIWQVGASIIFWPFLFLLGDKDDFGKRELADITGRLDALEEAARLKGCELTDRTQ</sequence>
<organism evidence="1 2">
    <name type="scientific">alpha proteobacterium IMCC14465</name>
    <dbReference type="NCBI Taxonomy" id="1220535"/>
    <lineage>
        <taxon>Bacteria</taxon>
        <taxon>Pseudomonadati</taxon>
        <taxon>Pseudomonadota</taxon>
        <taxon>Alphaproteobacteria</taxon>
        <taxon>PS1 clade</taxon>
    </lineage>
</organism>
<comment type="caution">
    <text evidence="1">The sequence shown here is derived from an EMBL/GenBank/DDBJ whole genome shotgun (WGS) entry which is preliminary data.</text>
</comment>
<accession>J9E1G8</accession>
<dbReference type="AlphaFoldDB" id="J9E1G8"/>
<name>J9E1G8_9PROT</name>